<dbReference type="InterPro" id="IPR004358">
    <property type="entry name" value="Sig_transdc_His_kin-like_C"/>
</dbReference>
<evidence type="ECO:0000313" key="17">
    <source>
        <dbReference type="EMBL" id="AWB49368.1"/>
    </source>
</evidence>
<evidence type="ECO:0000256" key="12">
    <source>
        <dbReference type="PROSITE-ProRule" id="PRU00110"/>
    </source>
</evidence>
<dbReference type="InterPro" id="IPR051315">
    <property type="entry name" value="Bact_Chemotaxis_CheA"/>
</dbReference>
<dbReference type="InterPro" id="IPR036061">
    <property type="entry name" value="CheW-like_dom_sf"/>
</dbReference>
<dbReference type="GO" id="GO:0000155">
    <property type="term" value="F:phosphorelay sensor kinase activity"/>
    <property type="evidence" value="ECO:0007669"/>
    <property type="project" value="InterPro"/>
</dbReference>
<feature type="region of interest" description="Disordered" evidence="13">
    <location>
        <begin position="265"/>
        <end position="286"/>
    </location>
</feature>
<dbReference type="Pfam" id="PF01584">
    <property type="entry name" value="CheW"/>
    <property type="match status" value="1"/>
</dbReference>
<dbReference type="InterPro" id="IPR036890">
    <property type="entry name" value="HATPase_C_sf"/>
</dbReference>
<dbReference type="InterPro" id="IPR008207">
    <property type="entry name" value="Sig_transdc_His_kin_Hpt_dom"/>
</dbReference>
<dbReference type="CDD" id="cd00731">
    <property type="entry name" value="CheA_reg"/>
    <property type="match status" value="1"/>
</dbReference>
<dbReference type="Gene3D" id="3.30.565.10">
    <property type="entry name" value="Histidine kinase-like ATPase, C-terminal domain"/>
    <property type="match status" value="1"/>
</dbReference>
<dbReference type="SUPFAM" id="SSF50341">
    <property type="entry name" value="CheW-like"/>
    <property type="match status" value="1"/>
</dbReference>
<dbReference type="PROSITE" id="PS50894">
    <property type="entry name" value="HPT"/>
    <property type="match status" value="1"/>
</dbReference>
<dbReference type="Gene3D" id="2.30.30.40">
    <property type="entry name" value="SH3 Domains"/>
    <property type="match status" value="1"/>
</dbReference>
<feature type="modified residue" description="Phosphohistidine" evidence="12">
    <location>
        <position position="46"/>
    </location>
</feature>
<evidence type="ECO:0000256" key="4">
    <source>
        <dbReference type="ARBA" id="ARBA00022500"/>
    </source>
</evidence>
<evidence type="ECO:0000256" key="8">
    <source>
        <dbReference type="ARBA" id="ARBA00022777"/>
    </source>
</evidence>
<evidence type="ECO:0000256" key="1">
    <source>
        <dbReference type="ARBA" id="ARBA00000085"/>
    </source>
</evidence>
<feature type="domain" description="CheW-like" evidence="15">
    <location>
        <begin position="547"/>
        <end position="679"/>
    </location>
</feature>
<dbReference type="SUPFAM" id="SSF47226">
    <property type="entry name" value="Histidine-containing phosphotransfer domain, HPT domain"/>
    <property type="match status" value="1"/>
</dbReference>
<dbReference type="Gene3D" id="1.20.120.160">
    <property type="entry name" value="HPT domain"/>
    <property type="match status" value="1"/>
</dbReference>
<organism evidence="17 18">
    <name type="scientific">Paragemmobacter aquarius</name>
    <dbReference type="NCBI Taxonomy" id="2169400"/>
    <lineage>
        <taxon>Bacteria</taxon>
        <taxon>Pseudomonadati</taxon>
        <taxon>Pseudomonadota</taxon>
        <taxon>Alphaproteobacteria</taxon>
        <taxon>Rhodobacterales</taxon>
        <taxon>Paracoccaceae</taxon>
        <taxon>Paragemmobacter</taxon>
    </lineage>
</organism>
<reference evidence="17 18" key="1">
    <citation type="submission" date="2018-04" db="EMBL/GenBank/DDBJ databases">
        <title>Genome sequencing of Gemmobacter.</title>
        <authorList>
            <person name="Yi H."/>
            <person name="Baek M.-G."/>
        </authorList>
    </citation>
    <scope>NUCLEOTIDE SEQUENCE [LARGE SCALE GENOMIC DNA]</scope>
    <source>
        <strain evidence="17 18">HYN0069</strain>
    </source>
</reference>
<evidence type="ECO:0000259" key="16">
    <source>
        <dbReference type="PROSITE" id="PS50894"/>
    </source>
</evidence>
<accession>A0A2S0UNH4</accession>
<dbReference type="InterPro" id="IPR003594">
    <property type="entry name" value="HATPase_dom"/>
</dbReference>
<dbReference type="Pfam" id="PF02895">
    <property type="entry name" value="H-kinase_dim"/>
    <property type="match status" value="1"/>
</dbReference>
<comment type="catalytic activity">
    <reaction evidence="1">
        <text>ATP + protein L-histidine = ADP + protein N-phospho-L-histidine.</text>
        <dbReference type="EC" id="2.7.13.3"/>
    </reaction>
</comment>
<dbReference type="SMART" id="SM01231">
    <property type="entry name" value="H-kinase_dim"/>
    <property type="match status" value="1"/>
</dbReference>
<dbReference type="GO" id="GO:0005524">
    <property type="term" value="F:ATP binding"/>
    <property type="evidence" value="ECO:0007669"/>
    <property type="project" value="UniProtKB-KW"/>
</dbReference>
<dbReference type="Proteomes" id="UP000244496">
    <property type="component" value="Chromosome"/>
</dbReference>
<keyword evidence="18" id="KW-1185">Reference proteome</keyword>
<dbReference type="CDD" id="cd16916">
    <property type="entry name" value="HATPase_CheA-like"/>
    <property type="match status" value="1"/>
</dbReference>
<dbReference type="GO" id="GO:0005737">
    <property type="term" value="C:cytoplasm"/>
    <property type="evidence" value="ECO:0007669"/>
    <property type="project" value="InterPro"/>
</dbReference>
<evidence type="ECO:0000313" key="18">
    <source>
        <dbReference type="Proteomes" id="UP000244496"/>
    </source>
</evidence>
<keyword evidence="8" id="KW-0418">Kinase</keyword>
<dbReference type="FunFam" id="3.30.565.10:FF:000016">
    <property type="entry name" value="Chemotaxis protein CheA, putative"/>
    <property type="match status" value="1"/>
</dbReference>
<dbReference type="SMART" id="SM00387">
    <property type="entry name" value="HATPase_c"/>
    <property type="match status" value="1"/>
</dbReference>
<keyword evidence="4" id="KW-0145">Chemotaxis</keyword>
<dbReference type="EC" id="2.7.13.3" evidence="2"/>
<keyword evidence="6" id="KW-0808">Transferase</keyword>
<dbReference type="InterPro" id="IPR005467">
    <property type="entry name" value="His_kinase_dom"/>
</dbReference>
<dbReference type="SUPFAM" id="SSF47384">
    <property type="entry name" value="Homodimeric domain of signal transducing histidine kinase"/>
    <property type="match status" value="1"/>
</dbReference>
<dbReference type="SMART" id="SM00073">
    <property type="entry name" value="HPT"/>
    <property type="match status" value="1"/>
</dbReference>
<dbReference type="KEGG" id="geh:HYN69_13445"/>
<evidence type="ECO:0000256" key="13">
    <source>
        <dbReference type="SAM" id="MobiDB-lite"/>
    </source>
</evidence>
<dbReference type="PANTHER" id="PTHR43395:SF10">
    <property type="entry name" value="CHEMOTAXIS PROTEIN CHEA"/>
    <property type="match status" value="1"/>
</dbReference>
<keyword evidence="5 12" id="KW-0597">Phosphoprotein</keyword>
<keyword evidence="7" id="KW-0547">Nucleotide-binding</keyword>
<evidence type="ECO:0000256" key="11">
    <source>
        <dbReference type="ARBA" id="ARBA00035100"/>
    </source>
</evidence>
<evidence type="ECO:0000256" key="10">
    <source>
        <dbReference type="ARBA" id="ARBA00023012"/>
    </source>
</evidence>
<dbReference type="InterPro" id="IPR037006">
    <property type="entry name" value="CheA-like_homodim_sf"/>
</dbReference>
<dbReference type="PANTHER" id="PTHR43395">
    <property type="entry name" value="SENSOR HISTIDINE KINASE CHEA"/>
    <property type="match status" value="1"/>
</dbReference>
<evidence type="ECO:0000256" key="9">
    <source>
        <dbReference type="ARBA" id="ARBA00022840"/>
    </source>
</evidence>
<keyword evidence="10" id="KW-0902">Two-component regulatory system</keyword>
<dbReference type="PRINTS" id="PR00344">
    <property type="entry name" value="BCTRLSENSOR"/>
</dbReference>
<evidence type="ECO:0000259" key="14">
    <source>
        <dbReference type="PROSITE" id="PS50109"/>
    </source>
</evidence>
<dbReference type="Pfam" id="PF01627">
    <property type="entry name" value="Hpt"/>
    <property type="match status" value="1"/>
</dbReference>
<protein>
    <recommendedName>
        <fullName evidence="3">Chemotaxis protein CheA</fullName>
        <ecNumber evidence="2">2.7.13.3</ecNumber>
    </recommendedName>
</protein>
<dbReference type="InterPro" id="IPR002545">
    <property type="entry name" value="CheW-lke_dom"/>
</dbReference>
<evidence type="ECO:0000256" key="5">
    <source>
        <dbReference type="ARBA" id="ARBA00022553"/>
    </source>
</evidence>
<dbReference type="AlphaFoldDB" id="A0A2S0UNH4"/>
<gene>
    <name evidence="17" type="ORF">HYN69_13445</name>
</gene>
<dbReference type="Pfam" id="PF02518">
    <property type="entry name" value="HATPase_c"/>
    <property type="match status" value="1"/>
</dbReference>
<dbReference type="OrthoDB" id="9803176at2"/>
<keyword evidence="9" id="KW-0067">ATP-binding</keyword>
<dbReference type="RefSeq" id="WP_108436185.1">
    <property type="nucleotide sequence ID" value="NZ_CP028918.1"/>
</dbReference>
<dbReference type="PROSITE" id="PS50109">
    <property type="entry name" value="HIS_KIN"/>
    <property type="match status" value="1"/>
</dbReference>
<feature type="domain" description="HPt" evidence="16">
    <location>
        <begin position="1"/>
        <end position="103"/>
    </location>
</feature>
<dbReference type="SMART" id="SM00260">
    <property type="entry name" value="CheW"/>
    <property type="match status" value="1"/>
</dbReference>
<dbReference type="EMBL" id="CP028918">
    <property type="protein sequence ID" value="AWB49368.1"/>
    <property type="molecule type" value="Genomic_DNA"/>
</dbReference>
<dbReference type="InterPro" id="IPR036097">
    <property type="entry name" value="HisK_dim/P_sf"/>
</dbReference>
<dbReference type="InterPro" id="IPR036641">
    <property type="entry name" value="HPT_dom_sf"/>
</dbReference>
<proteinExistence type="predicted"/>
<feature type="domain" description="Histidine kinase" evidence="14">
    <location>
        <begin position="338"/>
        <end position="545"/>
    </location>
</feature>
<dbReference type="SUPFAM" id="SSF55874">
    <property type="entry name" value="ATPase domain of HSP90 chaperone/DNA topoisomerase II/histidine kinase"/>
    <property type="match status" value="1"/>
</dbReference>
<dbReference type="PROSITE" id="PS50851">
    <property type="entry name" value="CHEW"/>
    <property type="match status" value="1"/>
</dbReference>
<name>A0A2S0UNH4_9RHOB</name>
<dbReference type="InterPro" id="IPR004105">
    <property type="entry name" value="CheA-like_dim"/>
</dbReference>
<evidence type="ECO:0000256" key="6">
    <source>
        <dbReference type="ARBA" id="ARBA00022679"/>
    </source>
</evidence>
<sequence>MVDDEMTAVFREELRDLLDSLERGLLDLQAAPEDMALVNQVFRDLHTVKGSGAMFGFTDLAAFIHSFETEFDKVRAGEVPVTPGLIRLALAARDEIPGLVDGKADPEGRRVAILAGLVALGDGPVPVPDAEPEAADAAGADAAEAGPLALEFRLLGEALGLGARPEILLTELRDLGASGIVADLADVPPLDTLDPDTCHIVWRLELPATVTEAEVEDVFVFVDAEWKLTRLEVSDGSGFDFELGAEAEGAPPVSVAPVEPAEAEPVRQGGAGLGGAGSANTPAKAGNAESDAVPVAQAAATIRVSAERLDALMDAVGELVIVEARLTELARQSRDPALMTTAEQITRLAAGLRDATMTMRMVPMRSLVGRFRRLVMGLSDTLAKPVSFSVLGEDTELDKTVIEKLADPLVHVLRNAIDHGMETAAQRAESGKPAVGVIELSAQHAGAEVLIRVRDDGRGMDPARIRAKAVSQGLIAHDAVLTEGQIFALIFEPGFSTATEVTELSGRGVGMDVVRRTIESLRGNIEIDSKLGQGTSVTLRLPLTLAIIEGLQIEVAGEKYTLPMASVHEIVALPRDRVTPKRTGDFLDIRGHFVPFLRLRSLFDCAGTPSAEQNVVIVSSGETRVGIVVDRIVGTNQTVIKQMSKLHSGVRAVSGATILGDGSVALILDVGHLIALGRLSGPVVAAGTGFAEVAA</sequence>
<dbReference type="GO" id="GO:0006935">
    <property type="term" value="P:chemotaxis"/>
    <property type="evidence" value="ECO:0007669"/>
    <property type="project" value="UniProtKB-KW"/>
</dbReference>
<comment type="function">
    <text evidence="11">Involved in the transmission of sensory signals from the chemoreceptors to the flagellar motors. CheA is autophosphorylated; it can transfer its phosphate group to either CheB or CheY.</text>
</comment>
<evidence type="ECO:0000256" key="7">
    <source>
        <dbReference type="ARBA" id="ARBA00022741"/>
    </source>
</evidence>
<dbReference type="Gene3D" id="1.10.287.560">
    <property type="entry name" value="Histidine kinase CheA-like, homodimeric domain"/>
    <property type="match status" value="1"/>
</dbReference>
<evidence type="ECO:0000256" key="2">
    <source>
        <dbReference type="ARBA" id="ARBA00012438"/>
    </source>
</evidence>
<evidence type="ECO:0000259" key="15">
    <source>
        <dbReference type="PROSITE" id="PS50851"/>
    </source>
</evidence>
<evidence type="ECO:0000256" key="3">
    <source>
        <dbReference type="ARBA" id="ARBA00021495"/>
    </source>
</evidence>
<dbReference type="CDD" id="cd00088">
    <property type="entry name" value="HPT"/>
    <property type="match status" value="1"/>
</dbReference>